<feature type="region of interest" description="Disordered" evidence="1">
    <location>
        <begin position="1"/>
        <end position="32"/>
    </location>
</feature>
<keyword evidence="2" id="KW-0472">Membrane</keyword>
<dbReference type="Proteomes" id="UP000594205">
    <property type="component" value="Chromosome"/>
</dbReference>
<proteinExistence type="predicted"/>
<dbReference type="EMBL" id="CP063373">
    <property type="protein sequence ID" value="QOV35337.1"/>
    <property type="molecule type" value="Genomic_DNA"/>
</dbReference>
<dbReference type="PANTHER" id="PTHR38441:SF1">
    <property type="entry name" value="MEMBRANE PROTEIN"/>
    <property type="match status" value="1"/>
</dbReference>
<gene>
    <name evidence="3" type="ORF">IM697_35570</name>
</gene>
<feature type="region of interest" description="Disordered" evidence="1">
    <location>
        <begin position="130"/>
        <end position="151"/>
    </location>
</feature>
<dbReference type="KEGG" id="sfeu:IM697_35570"/>
<dbReference type="PANTHER" id="PTHR38441">
    <property type="entry name" value="INTEGRAL MEMBRANE PROTEIN-RELATED"/>
    <property type="match status" value="1"/>
</dbReference>
<feature type="transmembrane region" description="Helical" evidence="2">
    <location>
        <begin position="76"/>
        <end position="101"/>
    </location>
</feature>
<accession>A0A7M2SG57</accession>
<evidence type="ECO:0000313" key="3">
    <source>
        <dbReference type="EMBL" id="QOV35337.1"/>
    </source>
</evidence>
<keyword evidence="4" id="KW-1185">Reference proteome</keyword>
<dbReference type="InterPro" id="IPR007436">
    <property type="entry name" value="DUF485"/>
</dbReference>
<evidence type="ECO:0000256" key="1">
    <source>
        <dbReference type="SAM" id="MobiDB-lite"/>
    </source>
</evidence>
<dbReference type="RefSeq" id="WP_194040196.1">
    <property type="nucleotide sequence ID" value="NZ_CP063373.1"/>
</dbReference>
<evidence type="ECO:0000313" key="4">
    <source>
        <dbReference type="Proteomes" id="UP000594205"/>
    </source>
</evidence>
<reference evidence="3 4" key="1">
    <citation type="submission" date="2020-10" db="EMBL/GenBank/DDBJ databases">
        <title>Streptomyces ferrugineus complate genome analysis.</title>
        <authorList>
            <person name="Anwar N."/>
        </authorList>
    </citation>
    <scope>NUCLEOTIDE SEQUENCE [LARGE SCALE GENOMIC DNA]</scope>
    <source>
        <strain evidence="3 4">CCTCC AA2014009</strain>
    </source>
</reference>
<evidence type="ECO:0000256" key="2">
    <source>
        <dbReference type="SAM" id="Phobius"/>
    </source>
</evidence>
<feature type="compositionally biased region" description="Pro residues" evidence="1">
    <location>
        <begin position="1"/>
        <end position="27"/>
    </location>
</feature>
<name>A0A7M2SG57_9ACTN</name>
<dbReference type="Pfam" id="PF04341">
    <property type="entry name" value="DUF485"/>
    <property type="match status" value="1"/>
</dbReference>
<keyword evidence="2" id="KW-0812">Transmembrane</keyword>
<protein>
    <submittedName>
        <fullName evidence="3">DUF485 domain-containing protein</fullName>
    </submittedName>
</protein>
<feature type="transmembrane region" description="Helical" evidence="2">
    <location>
        <begin position="46"/>
        <end position="64"/>
    </location>
</feature>
<dbReference type="AlphaFoldDB" id="A0A7M2SG57"/>
<sequence length="151" mass="16612">MSLYPPPNDGYYPPPPPPPPPGRPPGPESIRDSPELRTLRSAYRSFGAAATLVSTGGFLAYVLLSSFAAGMLNQPLVGHLTIGLALGLCQFLVMGVTIWLYARHMSRRVDPVTHRLRARLHENEAQAQAQAQAQAREQQRRTPAGRRFGTW</sequence>
<keyword evidence="2" id="KW-1133">Transmembrane helix</keyword>
<organism evidence="3 4">
    <name type="scientific">Streptomyces ferrugineus</name>
    <dbReference type="NCBI Taxonomy" id="1413221"/>
    <lineage>
        <taxon>Bacteria</taxon>
        <taxon>Bacillati</taxon>
        <taxon>Actinomycetota</taxon>
        <taxon>Actinomycetes</taxon>
        <taxon>Kitasatosporales</taxon>
        <taxon>Streptomycetaceae</taxon>
        <taxon>Streptomyces</taxon>
    </lineage>
</organism>